<evidence type="ECO:0000256" key="1">
    <source>
        <dbReference type="SAM" id="MobiDB-lite"/>
    </source>
</evidence>
<feature type="region of interest" description="Disordered" evidence="1">
    <location>
        <begin position="9"/>
        <end position="34"/>
    </location>
</feature>
<sequence length="436" mass="48067">MTLTLFKVASSAPQPDDNAQEVPGNHNPEDNDGGVTIELPYPATSLVIAQCFGYIRRTRTWAAFLCASFYDADDNELWHTEILIGSQLNYNRAAEHRFGFDNTNFSPSLNRLHNSFSSLRAHHANIIDPDTFSAPDPNDNNGTIIFPNPRHLAVVNTPVQAPAQRPYSALGRQQYPQRPLAFNSFTFNFNPQYPQLPPSNNSNALAMSSGWNPRAGWDSGNANGGGAAPNSNNGFYSLPPGYNPANSIPMYSYPQPMPGQPFAQGTVYTMPQNGFQHPVPAFQEQQHGPRFLHPHPVVTADSAALNFQNSTGGVGCEPGYNYYFPQQHTKLHVIKSKEPPWRLAAGMSMHFGAYHVPTNTTLGDIMKGFGATNAESKKNRITEVNPGGNGNWYKGMTFTGDDKDKMALTLKELGWDHTRSGRTGEKPVVWIWVTNT</sequence>
<dbReference type="EMBL" id="JAQQWI010000004">
    <property type="protein sequence ID" value="KAK8036379.1"/>
    <property type="molecule type" value="Genomic_DNA"/>
</dbReference>
<reference evidence="2 3" key="1">
    <citation type="submission" date="2023-01" db="EMBL/GenBank/DDBJ databases">
        <title>Analysis of 21 Apiospora genomes using comparative genomics revels a genus with tremendous synthesis potential of carbohydrate active enzymes and secondary metabolites.</title>
        <authorList>
            <person name="Sorensen T."/>
        </authorList>
    </citation>
    <scope>NUCLEOTIDE SEQUENCE [LARGE SCALE GENOMIC DNA]</scope>
    <source>
        <strain evidence="2 3">CBS 20057</strain>
    </source>
</reference>
<evidence type="ECO:0000313" key="2">
    <source>
        <dbReference type="EMBL" id="KAK8036379.1"/>
    </source>
</evidence>
<organism evidence="2 3">
    <name type="scientific">Apiospora marii</name>
    <dbReference type="NCBI Taxonomy" id="335849"/>
    <lineage>
        <taxon>Eukaryota</taxon>
        <taxon>Fungi</taxon>
        <taxon>Dikarya</taxon>
        <taxon>Ascomycota</taxon>
        <taxon>Pezizomycotina</taxon>
        <taxon>Sordariomycetes</taxon>
        <taxon>Xylariomycetidae</taxon>
        <taxon>Amphisphaeriales</taxon>
        <taxon>Apiosporaceae</taxon>
        <taxon>Apiospora</taxon>
    </lineage>
</organism>
<evidence type="ECO:0000313" key="3">
    <source>
        <dbReference type="Proteomes" id="UP001396898"/>
    </source>
</evidence>
<keyword evidence="3" id="KW-1185">Reference proteome</keyword>
<gene>
    <name evidence="2" type="ORF">PG991_001516</name>
</gene>
<comment type="caution">
    <text evidence="2">The sequence shown here is derived from an EMBL/GenBank/DDBJ whole genome shotgun (WGS) entry which is preliminary data.</text>
</comment>
<proteinExistence type="predicted"/>
<accession>A0ABR1SRP0</accession>
<protein>
    <submittedName>
        <fullName evidence="2">Uncharacterized protein</fullName>
    </submittedName>
</protein>
<name>A0ABR1SRP0_9PEZI</name>
<dbReference type="Proteomes" id="UP001396898">
    <property type="component" value="Unassembled WGS sequence"/>
</dbReference>